<dbReference type="NCBIfam" id="TIGR04407">
    <property type="entry name" value="LptF_YjgP"/>
    <property type="match status" value="1"/>
</dbReference>
<gene>
    <name evidence="7" type="ORF">EDC22_104128</name>
</gene>
<evidence type="ECO:0000313" key="7">
    <source>
        <dbReference type="EMBL" id="TCT11371.1"/>
    </source>
</evidence>
<proteinExistence type="predicted"/>
<dbReference type="GO" id="GO:0015920">
    <property type="term" value="P:lipopolysaccharide transport"/>
    <property type="evidence" value="ECO:0007669"/>
    <property type="project" value="TreeGrafter"/>
</dbReference>
<dbReference type="PANTHER" id="PTHR33529:SF6">
    <property type="entry name" value="YJGP_YJGQ FAMILY PERMEASE"/>
    <property type="match status" value="1"/>
</dbReference>
<dbReference type="InterPro" id="IPR005495">
    <property type="entry name" value="LptG/LptF_permease"/>
</dbReference>
<dbReference type="Pfam" id="PF03739">
    <property type="entry name" value="LptF_LptG"/>
    <property type="match status" value="1"/>
</dbReference>
<feature type="transmembrane region" description="Helical" evidence="6">
    <location>
        <begin position="7"/>
        <end position="29"/>
    </location>
</feature>
<organism evidence="7 8">
    <name type="scientific">Tepidamorphus gemmatus</name>
    <dbReference type="NCBI Taxonomy" id="747076"/>
    <lineage>
        <taxon>Bacteria</taxon>
        <taxon>Pseudomonadati</taxon>
        <taxon>Pseudomonadota</taxon>
        <taxon>Alphaproteobacteria</taxon>
        <taxon>Hyphomicrobiales</taxon>
        <taxon>Tepidamorphaceae</taxon>
        <taxon>Tepidamorphus</taxon>
    </lineage>
</organism>
<sequence length="413" mass="45387">MNTIGRYIFRIVAGAFVISLAVLTGVVWVTQALREIDLITTKGQTLWLFLYMTVLALPALIMVIAPVALFIACVYALNRINADSELVVVNAAGASPKVIYKPFIILGLIVTLLTGSISLVVMPESARALRSTIANIRADVLTYIVVEGLFTSVEQGLTFHIRARAPDGTLLGLLVNDERNPARMMTYLAEEGRIVRTGERAYLVMLNGSMQQQEGSPEEITVIRFDRYVFDLSELTVGSGTVEYRPREMRMSELLSPNPEDSYYQRFPGKFRAEIHERLSSILYPLAFVFISLATLGHPRTNRTGRGHSILVAIIAVSALRTVGFGASNLAAREAWAVVPMYALPAAAIVLAAWMAFGHGRSLTRLLESLPNMRLGAEDFTWSGAMRNIRAMAGAVARAVQRFAPLREGRAAR</sequence>
<dbReference type="Proteomes" id="UP000295678">
    <property type="component" value="Unassembled WGS sequence"/>
</dbReference>
<dbReference type="OrthoDB" id="8477889at2"/>
<evidence type="ECO:0000256" key="4">
    <source>
        <dbReference type="ARBA" id="ARBA00022989"/>
    </source>
</evidence>
<reference evidence="7 8" key="1">
    <citation type="submission" date="2019-03" db="EMBL/GenBank/DDBJ databases">
        <title>Genomic Encyclopedia of Type Strains, Phase IV (KMG-IV): sequencing the most valuable type-strain genomes for metagenomic binning, comparative biology and taxonomic classification.</title>
        <authorList>
            <person name="Goeker M."/>
        </authorList>
    </citation>
    <scope>NUCLEOTIDE SEQUENCE [LARGE SCALE GENOMIC DNA]</scope>
    <source>
        <strain evidence="7 8">DSM 19345</strain>
    </source>
</reference>
<evidence type="ECO:0000256" key="2">
    <source>
        <dbReference type="ARBA" id="ARBA00022475"/>
    </source>
</evidence>
<comment type="caution">
    <text evidence="7">The sequence shown here is derived from an EMBL/GenBank/DDBJ whole genome shotgun (WGS) entry which is preliminary data.</text>
</comment>
<dbReference type="GO" id="GO:0055085">
    <property type="term" value="P:transmembrane transport"/>
    <property type="evidence" value="ECO:0007669"/>
    <property type="project" value="InterPro"/>
</dbReference>
<feature type="transmembrane region" description="Helical" evidence="6">
    <location>
        <begin position="282"/>
        <end position="298"/>
    </location>
</feature>
<dbReference type="InterPro" id="IPR030922">
    <property type="entry name" value="LptF"/>
</dbReference>
<keyword evidence="2" id="KW-1003">Cell membrane</keyword>
<evidence type="ECO:0000256" key="3">
    <source>
        <dbReference type="ARBA" id="ARBA00022692"/>
    </source>
</evidence>
<evidence type="ECO:0000256" key="6">
    <source>
        <dbReference type="SAM" id="Phobius"/>
    </source>
</evidence>
<feature type="transmembrane region" description="Helical" evidence="6">
    <location>
        <begin position="337"/>
        <end position="357"/>
    </location>
</feature>
<evidence type="ECO:0000313" key="8">
    <source>
        <dbReference type="Proteomes" id="UP000295678"/>
    </source>
</evidence>
<evidence type="ECO:0000256" key="5">
    <source>
        <dbReference type="ARBA" id="ARBA00023136"/>
    </source>
</evidence>
<evidence type="ECO:0000256" key="1">
    <source>
        <dbReference type="ARBA" id="ARBA00004651"/>
    </source>
</evidence>
<dbReference type="PANTHER" id="PTHR33529">
    <property type="entry name" value="SLR0882 PROTEIN-RELATED"/>
    <property type="match status" value="1"/>
</dbReference>
<dbReference type="AlphaFoldDB" id="A0A4R3MCV5"/>
<keyword evidence="3 6" id="KW-0812">Transmembrane</keyword>
<dbReference type="GO" id="GO:0043190">
    <property type="term" value="C:ATP-binding cassette (ABC) transporter complex"/>
    <property type="evidence" value="ECO:0007669"/>
    <property type="project" value="InterPro"/>
</dbReference>
<name>A0A4R3MCV5_9HYPH</name>
<accession>A0A4R3MCV5</accession>
<feature type="transmembrane region" description="Helical" evidence="6">
    <location>
        <begin position="98"/>
        <end position="122"/>
    </location>
</feature>
<keyword evidence="8" id="KW-1185">Reference proteome</keyword>
<feature type="transmembrane region" description="Helical" evidence="6">
    <location>
        <begin position="49"/>
        <end position="77"/>
    </location>
</feature>
<keyword evidence="4 6" id="KW-1133">Transmembrane helix</keyword>
<feature type="transmembrane region" description="Helical" evidence="6">
    <location>
        <begin position="310"/>
        <end position="331"/>
    </location>
</feature>
<protein>
    <submittedName>
        <fullName evidence="7">Lipopolysaccharide export system permease protein</fullName>
    </submittedName>
</protein>
<dbReference type="RefSeq" id="WP_132806136.1">
    <property type="nucleotide sequence ID" value="NZ_SMAK01000004.1"/>
</dbReference>
<dbReference type="EMBL" id="SMAK01000004">
    <property type="protein sequence ID" value="TCT11371.1"/>
    <property type="molecule type" value="Genomic_DNA"/>
</dbReference>
<keyword evidence="5 6" id="KW-0472">Membrane</keyword>
<comment type="subcellular location">
    <subcellularLocation>
        <location evidence="1">Cell membrane</location>
        <topology evidence="1">Multi-pass membrane protein</topology>
    </subcellularLocation>
</comment>